<evidence type="ECO:0000313" key="4">
    <source>
        <dbReference type="Proteomes" id="UP000010366"/>
    </source>
</evidence>
<dbReference type="eggNOG" id="COG3459">
    <property type="taxonomic scope" value="Bacteria"/>
</dbReference>
<dbReference type="PATRIC" id="fig|1173020.3.peg.1046"/>
<organism evidence="3 4">
    <name type="scientific">Chamaesiphon minutus (strain ATCC 27169 / PCC 6605)</name>
    <dbReference type="NCBI Taxonomy" id="1173020"/>
    <lineage>
        <taxon>Bacteria</taxon>
        <taxon>Bacillati</taxon>
        <taxon>Cyanobacteriota</taxon>
        <taxon>Cyanophyceae</taxon>
        <taxon>Gomontiellales</taxon>
        <taxon>Chamaesiphonaceae</taxon>
        <taxon>Chamaesiphon</taxon>
    </lineage>
</organism>
<sequence length="1389" mass="155461">MWIDKFHSHQPKWVKWTALFLVGISLQFVLQFFPPEPVMAQNQAAKPSMCESIVAPLSPEEEDYAKTAWQYFQANYQPDTGFANSTGGYPSGTLWDLGNYLMAMNAARWLKLIPQSEFDQKMNKFLTTLNSLKLFEGTLPNKVYNAKTAEVVDYANKPTPRGIGWSALDIGRMLAAFHVIRTCHPQYDGWLKGTLAKWQLAKSVKDGDMYGAMVKPDGSTLLVQEGRLGYEEYAARGYELWGFKLPKALSLQPFKFVDIYGIKIPADTRDYQSTNANNYVVSESYILDGIEFGLQGEIGDYAARLLEVQKRRFEDTKQLTAVSEDNINKPPYFIYNTVYSNGVPWAAITEENKPIPEFRSISTKAAFGWRYLYPNHEYAKQVFDAVKGLKDPKNNGFYAGLFEATKEPNTSLTGNTNGLILEILYYKARGNRPLISGSAPATAIATSTPASTPTATKANPLIAAAPATLIPSVGNLQATTCPRPSKPLSVPEKRYAQAAWRYFEVNMEATGLPNDRNFMKGSTLWGLGDYLAAVQSARLLDVLTDNQFDTRIRKVLGMLPKIALFTGELPNRSYNSQSMQLVDYGNNPTPDGTGWSSLDVGRLLTALYGLKTCYPQYTNAIEKIILDWSYLRVVRDGSLYSSIVKRDANGRMLTRVEPETRLGYEEYAARGFQLWGFDVHKSAVGGQYQMGSLEGFPVPVQRVKSKETSLENGKTVTNPFFLYGLEFGLDPQMRALIVPLLKAQAERYRRTNILTTATTNAIESKPYILHSTAIGKGRSWETLSDDGKSLPDLRLISTAAAIASYALFPEDPYALELWRATLDLYDPYNGYYEGFYDKTGRTVITYTSSTNSMILEALLFKSVDRKSLIRPNTDMNSPWWQAVSAGTGQGLPRKVGQTAEFVAEISGSYWISSTPSVATAVEVSLIPPPPPPPPLPKPGDPLPPGSLPPLSEEQPLPPGYREPPAEIVPPPPPPPPVLPQSPKVVKVLRQVDRKPPQTKQKIPETNQSLKDLDKIAAKTAWKYFEQNLVKQTGFVNSGDKYHWTTWWDQGSAILGIHAARQLGLMPPDRFNQWAQTFLSTLEKMPLPSTRLPNKAYSTTTAQMRKLNDTPDPQGLSGWSGLDVSRFLLGLYVLRTKYPEYTDRVNKIVARWDLQKLVKNGQIYGGIPTSKGVVNYFQEGRLGYEQYAARSLQLWNLQAAEALEKPPIETITVDGVPLQVDRRNIKNSGASNYLTNDPYLLWGLELGWTEAVKPQVQNLLKVQAQRFERTGILTAVNEDSIQRPPYFLYYSVYVNGKNWEAITDGNKSYPNLKFSSTKAAFGWSFLMPEDTYARRLRAIFQTLKDPNRGYFSGLYENPKLGKNKAIDLNTNAAILEGLLYRSRGNKPIVF</sequence>
<proteinExistence type="predicted"/>
<dbReference type="Pfam" id="PF11329">
    <property type="entry name" value="DUF3131"/>
    <property type="match status" value="3"/>
</dbReference>
<dbReference type="HOGENOM" id="CLU_005982_0_0_3"/>
<reference evidence="3 4" key="1">
    <citation type="submission" date="2012-05" db="EMBL/GenBank/DDBJ databases">
        <title>Finished chromosome of genome of Chamaesiphon sp. PCC 6605.</title>
        <authorList>
            <consortium name="US DOE Joint Genome Institute"/>
            <person name="Gugger M."/>
            <person name="Coursin T."/>
            <person name="Rippka R."/>
            <person name="Tandeau De Marsac N."/>
            <person name="Huntemann M."/>
            <person name="Wei C.-L."/>
            <person name="Han J."/>
            <person name="Detter J.C."/>
            <person name="Han C."/>
            <person name="Tapia R."/>
            <person name="Chen A."/>
            <person name="Kyrpides N."/>
            <person name="Mavromatis K."/>
            <person name="Markowitz V."/>
            <person name="Szeto E."/>
            <person name="Ivanova N."/>
            <person name="Pagani I."/>
            <person name="Pati A."/>
            <person name="Goodwin L."/>
            <person name="Nordberg H.P."/>
            <person name="Cantor M.N."/>
            <person name="Hua S.X."/>
            <person name="Woyke T."/>
            <person name="Kerfeld C.A."/>
        </authorList>
    </citation>
    <scope>NUCLEOTIDE SEQUENCE [LARGE SCALE GENOMIC DNA]</scope>
    <source>
        <strain evidence="4">ATCC 27169 / PCC 6605</strain>
    </source>
</reference>
<feature type="domain" description="DUF3131" evidence="2">
    <location>
        <begin position="1016"/>
        <end position="1383"/>
    </location>
</feature>
<evidence type="ECO:0000259" key="2">
    <source>
        <dbReference type="Pfam" id="PF11329"/>
    </source>
</evidence>
<accession>K9UBY9</accession>
<feature type="region of interest" description="Disordered" evidence="1">
    <location>
        <begin position="923"/>
        <end position="981"/>
    </location>
</feature>
<dbReference type="PANTHER" id="PTHR48125:SF10">
    <property type="entry name" value="OS12G0136300 PROTEIN"/>
    <property type="match status" value="1"/>
</dbReference>
<dbReference type="EMBL" id="CP003600">
    <property type="protein sequence ID" value="AFY92153.1"/>
    <property type="molecule type" value="Genomic_DNA"/>
</dbReference>
<keyword evidence="4" id="KW-1185">Reference proteome</keyword>
<dbReference type="InterPro" id="IPR021478">
    <property type="entry name" value="DUF3131"/>
</dbReference>
<dbReference type="RefSeq" id="WP_015158347.1">
    <property type="nucleotide sequence ID" value="NC_019697.1"/>
</dbReference>
<dbReference type="PANTHER" id="PTHR48125">
    <property type="entry name" value="LP07818P1"/>
    <property type="match status" value="1"/>
</dbReference>
<protein>
    <recommendedName>
        <fullName evidence="2">DUF3131 domain-containing protein</fullName>
    </recommendedName>
</protein>
<dbReference type="KEGG" id="cmp:Cha6605_0893"/>
<dbReference type="STRING" id="1173020.Cha6605_0893"/>
<name>K9UBY9_CHAP6</name>
<feature type="compositionally biased region" description="Pro residues" evidence="1">
    <location>
        <begin position="926"/>
        <end position="947"/>
    </location>
</feature>
<feature type="domain" description="DUF3131" evidence="2">
    <location>
        <begin position="494"/>
        <end position="862"/>
    </location>
</feature>
<dbReference type="OrthoDB" id="9147113at2"/>
<evidence type="ECO:0000313" key="3">
    <source>
        <dbReference type="EMBL" id="AFY92153.1"/>
    </source>
</evidence>
<dbReference type="Proteomes" id="UP000010366">
    <property type="component" value="Chromosome"/>
</dbReference>
<feature type="domain" description="DUF3131" evidence="2">
    <location>
        <begin position="64"/>
        <end position="430"/>
    </location>
</feature>
<evidence type="ECO:0000256" key="1">
    <source>
        <dbReference type="SAM" id="MobiDB-lite"/>
    </source>
</evidence>
<feature type="compositionally biased region" description="Pro residues" evidence="1">
    <location>
        <begin position="955"/>
        <end position="979"/>
    </location>
</feature>
<gene>
    <name evidence="3" type="ORF">Cha6605_0893</name>
</gene>
<dbReference type="Gene3D" id="1.50.10.140">
    <property type="match status" value="3"/>
</dbReference>